<name>A0ABN8LZF6_9CNID</name>
<evidence type="ECO:0000313" key="3">
    <source>
        <dbReference type="Proteomes" id="UP001159427"/>
    </source>
</evidence>
<sequence>MNMSRQQLPRGNKLLLPKIEYARMVEAEPVNGQKPNTSSGTEKNNGELEVAEKVPLLNNDYNTGSFTRFSVLPPINDSVRNARRLSRFRRISGAFVSANGPSPTSNHELANKKGDNNKSHKYAGFSSVAVQQRRASAVDHERIQSLQVVGKPYSREEYDITTTLSIHGKLNAKSPRRSFSSPMPTDTSDSNCSACKTLLARRRSKTEGAMHSGNPESVQTYQVAHTCNKNKVYTEHILKRFNSEELYLRNDNIVSEQNKTVAPSSRRGKKSAKLISKPEITINLKTTNLAVSDGRRPVSRCEISLDVNDATQQLQLVTDREKKQAYSQKRNFNPPLIQIDNMDTEVPGKQNEETPSAPGIPQIQILIDSLENAKEERPKEGREVPYTSVREQRRRSALCRTNSKQVDDFLLVHNLRDLGLL</sequence>
<evidence type="ECO:0000313" key="2">
    <source>
        <dbReference type="EMBL" id="CAH3021007.1"/>
    </source>
</evidence>
<feature type="compositionally biased region" description="Polar residues" evidence="1">
    <location>
        <begin position="99"/>
        <end position="108"/>
    </location>
</feature>
<dbReference type="EMBL" id="CALNXI010000166">
    <property type="protein sequence ID" value="CAH3021007.1"/>
    <property type="molecule type" value="Genomic_DNA"/>
</dbReference>
<feature type="region of interest" description="Disordered" evidence="1">
    <location>
        <begin position="26"/>
        <end position="47"/>
    </location>
</feature>
<feature type="region of interest" description="Disordered" evidence="1">
    <location>
        <begin position="172"/>
        <end position="192"/>
    </location>
</feature>
<dbReference type="Proteomes" id="UP001159427">
    <property type="component" value="Unassembled WGS sequence"/>
</dbReference>
<reference evidence="2 3" key="1">
    <citation type="submission" date="2022-05" db="EMBL/GenBank/DDBJ databases">
        <authorList>
            <consortium name="Genoscope - CEA"/>
            <person name="William W."/>
        </authorList>
    </citation>
    <scope>NUCLEOTIDE SEQUENCE [LARGE SCALE GENOMIC DNA]</scope>
</reference>
<proteinExistence type="predicted"/>
<evidence type="ECO:0000256" key="1">
    <source>
        <dbReference type="SAM" id="MobiDB-lite"/>
    </source>
</evidence>
<gene>
    <name evidence="2" type="ORF">PEVE_00009492</name>
</gene>
<comment type="caution">
    <text evidence="2">The sequence shown here is derived from an EMBL/GenBank/DDBJ whole genome shotgun (WGS) entry which is preliminary data.</text>
</comment>
<protein>
    <submittedName>
        <fullName evidence="2">Uncharacterized protein</fullName>
    </submittedName>
</protein>
<feature type="compositionally biased region" description="Polar residues" evidence="1">
    <location>
        <begin position="177"/>
        <end position="192"/>
    </location>
</feature>
<feature type="compositionally biased region" description="Basic and acidic residues" evidence="1">
    <location>
        <begin position="109"/>
        <end position="118"/>
    </location>
</feature>
<accession>A0ABN8LZF6</accession>
<keyword evidence="3" id="KW-1185">Reference proteome</keyword>
<feature type="region of interest" description="Disordered" evidence="1">
    <location>
        <begin position="98"/>
        <end position="121"/>
    </location>
</feature>
<feature type="compositionally biased region" description="Polar residues" evidence="1">
    <location>
        <begin position="33"/>
        <end position="43"/>
    </location>
</feature>
<organism evidence="2 3">
    <name type="scientific">Porites evermanni</name>
    <dbReference type="NCBI Taxonomy" id="104178"/>
    <lineage>
        <taxon>Eukaryota</taxon>
        <taxon>Metazoa</taxon>
        <taxon>Cnidaria</taxon>
        <taxon>Anthozoa</taxon>
        <taxon>Hexacorallia</taxon>
        <taxon>Scleractinia</taxon>
        <taxon>Fungiina</taxon>
        <taxon>Poritidae</taxon>
        <taxon>Porites</taxon>
    </lineage>
</organism>